<dbReference type="PANTHER" id="PTHR43174">
    <property type="entry name" value="UDP-N-ACETYLGLUCOSAMINE 2-EPIMERASE"/>
    <property type="match status" value="1"/>
</dbReference>
<proteinExistence type="predicted"/>
<dbReference type="NCBIfam" id="TIGR03568">
    <property type="entry name" value="NeuC_NnaA"/>
    <property type="match status" value="1"/>
</dbReference>
<dbReference type="Proteomes" id="UP000445000">
    <property type="component" value="Unassembled WGS sequence"/>
</dbReference>
<sequence>MTDAAARKVVFLTGTRADFGKLKSLMLRLQADPAFDVRVFVTGMHMLAKYGYTCEEVERSGFKNIHKYINQNSNDSMDQVLAKTIGGLSDYVKETSPDMLIVHGDRVEALAGATVGALNNILTGHIEGGEVSGTVDELIRHAVSKLSHLHFVANERARTRLIQLGERDDTIHVVGSPDIDIMNSQSLPGIDAVKRRYDFGFANYGILLFHPVTSELEDLRRQIGVVVDQVIATKRNYVVIYPNNDHGSDTILEEYRRFGGLANFRVYPSMRFEYFLSLLRHADFIIGNSSAAVREAPHFGVPAINLGSRQYNRVSCASVADVPIEPEAVGRALAGWERMPREPLALFGHGDSAARFHDILRLPEFWKTRTQKYFVDRTSMVE</sequence>
<reference evidence="3" key="1">
    <citation type="submission" date="2020-01" db="EMBL/GenBank/DDBJ databases">
        <title>'Steroidobacter agaridevorans' sp. nov., agar-degrading bacteria isolated from rhizosphere soils.</title>
        <authorList>
            <person name="Ikenaga M."/>
            <person name="Kataoka M."/>
            <person name="Murouchi A."/>
            <person name="Katsuragi S."/>
            <person name="Sakai M."/>
        </authorList>
    </citation>
    <scope>NUCLEOTIDE SEQUENCE [LARGE SCALE GENOMIC DNA]</scope>
    <source>
        <strain evidence="3">YU21-B</strain>
    </source>
</reference>
<protein>
    <submittedName>
        <fullName evidence="2">UDP-N-acetyl glucosamine 2-epimerase</fullName>
    </submittedName>
</protein>
<dbReference type="Pfam" id="PF02350">
    <property type="entry name" value="Epimerase_2"/>
    <property type="match status" value="1"/>
</dbReference>
<evidence type="ECO:0000313" key="2">
    <source>
        <dbReference type="EMBL" id="GFE82014.1"/>
    </source>
</evidence>
<dbReference type="AlphaFoldDB" id="A0A829YFG6"/>
<feature type="domain" description="UDP-N-acetylglucosamine 2-epimerase" evidence="1">
    <location>
        <begin position="28"/>
        <end position="361"/>
    </location>
</feature>
<keyword evidence="3" id="KW-1185">Reference proteome</keyword>
<dbReference type="GO" id="GO:0004553">
    <property type="term" value="F:hydrolase activity, hydrolyzing O-glycosyl compounds"/>
    <property type="evidence" value="ECO:0007669"/>
    <property type="project" value="InterPro"/>
</dbReference>
<dbReference type="InterPro" id="IPR029767">
    <property type="entry name" value="WecB-like"/>
</dbReference>
<evidence type="ECO:0000259" key="1">
    <source>
        <dbReference type="Pfam" id="PF02350"/>
    </source>
</evidence>
<dbReference type="InterPro" id="IPR003331">
    <property type="entry name" value="UDP_GlcNAc_Epimerase_2_dom"/>
</dbReference>
<evidence type="ECO:0000313" key="3">
    <source>
        <dbReference type="Proteomes" id="UP000445000"/>
    </source>
</evidence>
<dbReference type="EMBL" id="BLJN01000004">
    <property type="protein sequence ID" value="GFE82014.1"/>
    <property type="molecule type" value="Genomic_DNA"/>
</dbReference>
<name>A0A829YFG6_9GAMM</name>
<dbReference type="PANTHER" id="PTHR43174:SF3">
    <property type="entry name" value="UDP-N-ACETYLGLUCOSAMINE 2-EPIMERASE"/>
    <property type="match status" value="1"/>
</dbReference>
<dbReference type="RefSeq" id="WP_161813696.1">
    <property type="nucleotide sequence ID" value="NZ_BLJN01000004.1"/>
</dbReference>
<organism evidence="2 3">
    <name type="scientific">Steroidobacter agaridevorans</name>
    <dbReference type="NCBI Taxonomy" id="2695856"/>
    <lineage>
        <taxon>Bacteria</taxon>
        <taxon>Pseudomonadati</taxon>
        <taxon>Pseudomonadota</taxon>
        <taxon>Gammaproteobacteria</taxon>
        <taxon>Steroidobacterales</taxon>
        <taxon>Steroidobacteraceae</taxon>
        <taxon>Steroidobacter</taxon>
    </lineage>
</organism>
<dbReference type="GO" id="GO:0006047">
    <property type="term" value="P:UDP-N-acetylglucosamine metabolic process"/>
    <property type="evidence" value="ECO:0007669"/>
    <property type="project" value="InterPro"/>
</dbReference>
<comment type="caution">
    <text evidence="2">The sequence shown here is derived from an EMBL/GenBank/DDBJ whole genome shotgun (WGS) entry which is preliminary data.</text>
</comment>
<dbReference type="Gene3D" id="3.40.50.2000">
    <property type="entry name" value="Glycogen Phosphorylase B"/>
    <property type="match status" value="2"/>
</dbReference>
<dbReference type="InterPro" id="IPR020004">
    <property type="entry name" value="UDP-GlcNAc_Epase"/>
</dbReference>
<gene>
    <name evidence="2" type="primary">neuC</name>
    <name evidence="2" type="ORF">GCM10011487_40140</name>
</gene>
<dbReference type="SUPFAM" id="SSF53756">
    <property type="entry name" value="UDP-Glycosyltransferase/glycogen phosphorylase"/>
    <property type="match status" value="1"/>
</dbReference>
<accession>A0A829YFG6</accession>